<accession>A0A1J8QB46</accession>
<comment type="caution">
    <text evidence="2">The sequence shown here is derived from an EMBL/GenBank/DDBJ whole genome shotgun (WGS) entry which is preliminary data.</text>
</comment>
<dbReference type="OrthoDB" id="3358078at2759"/>
<feature type="compositionally biased region" description="Polar residues" evidence="1">
    <location>
        <begin position="88"/>
        <end position="100"/>
    </location>
</feature>
<gene>
    <name evidence="2" type="ORF">AZE42_09189</name>
</gene>
<evidence type="ECO:0000313" key="3">
    <source>
        <dbReference type="Proteomes" id="UP000183567"/>
    </source>
</evidence>
<feature type="compositionally biased region" description="Low complexity" evidence="1">
    <location>
        <begin position="72"/>
        <end position="87"/>
    </location>
</feature>
<feature type="compositionally biased region" description="Basic and acidic residues" evidence="1">
    <location>
        <begin position="225"/>
        <end position="237"/>
    </location>
</feature>
<keyword evidence="3" id="KW-1185">Reference proteome</keyword>
<name>A0A1J8QB46_9AGAM</name>
<feature type="region of interest" description="Disordered" evidence="1">
    <location>
        <begin position="167"/>
        <end position="207"/>
    </location>
</feature>
<feature type="region of interest" description="Disordered" evidence="1">
    <location>
        <begin position="225"/>
        <end position="247"/>
    </location>
</feature>
<evidence type="ECO:0000256" key="1">
    <source>
        <dbReference type="SAM" id="MobiDB-lite"/>
    </source>
</evidence>
<organism evidence="2 3">
    <name type="scientific">Rhizopogon vesiculosus</name>
    <dbReference type="NCBI Taxonomy" id="180088"/>
    <lineage>
        <taxon>Eukaryota</taxon>
        <taxon>Fungi</taxon>
        <taxon>Dikarya</taxon>
        <taxon>Basidiomycota</taxon>
        <taxon>Agaricomycotina</taxon>
        <taxon>Agaricomycetes</taxon>
        <taxon>Agaricomycetidae</taxon>
        <taxon>Boletales</taxon>
        <taxon>Suillineae</taxon>
        <taxon>Rhizopogonaceae</taxon>
        <taxon>Rhizopogon</taxon>
    </lineage>
</organism>
<protein>
    <submittedName>
        <fullName evidence="2">Uncharacterized protein</fullName>
    </submittedName>
</protein>
<dbReference type="AlphaFoldDB" id="A0A1J8QB46"/>
<reference evidence="2 3" key="1">
    <citation type="submission" date="2016-03" db="EMBL/GenBank/DDBJ databases">
        <title>Comparative genomics of the ectomycorrhizal sister species Rhizopogon vinicolor and Rhizopogon vesiculosus (Basidiomycota: Boletales) reveals a divergence of the mating type B locus.</title>
        <authorList>
            <person name="Mujic A.B."/>
            <person name="Kuo A."/>
            <person name="Tritt A."/>
            <person name="Lipzen A."/>
            <person name="Chen C."/>
            <person name="Johnson J."/>
            <person name="Sharma A."/>
            <person name="Barry K."/>
            <person name="Grigoriev I.V."/>
            <person name="Spatafora J.W."/>
        </authorList>
    </citation>
    <scope>NUCLEOTIDE SEQUENCE [LARGE SCALE GENOMIC DNA]</scope>
    <source>
        <strain evidence="2 3">AM-OR11-056</strain>
    </source>
</reference>
<proteinExistence type="predicted"/>
<evidence type="ECO:0000313" key="2">
    <source>
        <dbReference type="EMBL" id="OJA17879.1"/>
    </source>
</evidence>
<sequence length="304" mass="33105">MNKLSRLSTPSSINACASRSRFAPAHASSSASSSSTASSHSYSHSAYMTRQYDGAFSGSETERESQRAPTPSYSNSHSNSRSYGSSYPERSSTPASVSAQHTRECRTSASSSPTRQREPSPGRSHGPRQRVFMVSTASAPVDHASHDVMSAALAAVASAFRDDEERHTFGRQDWQTSIGPTRSHHNPHRDSHTSNANPQYSPRGAHVNRSSTVLDLTCRHQTRWLSDDMSSHPDSGRRQTQRGGSAESLLRAGVHLVGEDLRTAGIGMRNGNRTTDDHFGQANDPQVPLRRAWTTVSSTNRTVE</sequence>
<dbReference type="Proteomes" id="UP000183567">
    <property type="component" value="Unassembled WGS sequence"/>
</dbReference>
<dbReference type="EMBL" id="LVVM01001786">
    <property type="protein sequence ID" value="OJA17879.1"/>
    <property type="molecule type" value="Genomic_DNA"/>
</dbReference>
<feature type="compositionally biased region" description="Low complexity" evidence="1">
    <location>
        <begin position="19"/>
        <end position="46"/>
    </location>
</feature>
<dbReference type="STRING" id="180088.A0A1J8QB46"/>
<feature type="region of interest" description="Disordered" evidence="1">
    <location>
        <begin position="19"/>
        <end position="129"/>
    </location>
</feature>